<dbReference type="Pfam" id="PF14491">
    <property type="entry name" value="DUF4435"/>
    <property type="match status" value="1"/>
</dbReference>
<evidence type="ECO:0000259" key="1">
    <source>
        <dbReference type="Pfam" id="PF13304"/>
    </source>
</evidence>
<dbReference type="RefSeq" id="WP_307687022.1">
    <property type="nucleotide sequence ID" value="NZ_JAUSRD010000022.1"/>
</dbReference>
<dbReference type="Pfam" id="PF13304">
    <property type="entry name" value="AAA_21"/>
    <property type="match status" value="1"/>
</dbReference>
<gene>
    <name evidence="3" type="ORF">J2W31_006032</name>
</gene>
<dbReference type="Proteomes" id="UP001242045">
    <property type="component" value="Unassembled WGS sequence"/>
</dbReference>
<protein>
    <submittedName>
        <fullName evidence="3">ATPase</fullName>
    </submittedName>
</protein>
<dbReference type="GO" id="GO:0016887">
    <property type="term" value="F:ATP hydrolysis activity"/>
    <property type="evidence" value="ECO:0007669"/>
    <property type="project" value="InterPro"/>
</dbReference>
<dbReference type="EMBL" id="JAUSRD010000022">
    <property type="protein sequence ID" value="MDP9896890.1"/>
    <property type="molecule type" value="Genomic_DNA"/>
</dbReference>
<name>A0AAW8D2U2_9BURK</name>
<dbReference type="AlphaFoldDB" id="A0AAW8D2U2"/>
<sequence>MSTSIEKITLPKGSGVVEVFAPNGVIVIVGANGSGKTRLGAWIETSSTSPHQANTHRVTAQRALDFPESTTSQAINLAEEELLVGYKGANKVAPSAIGGMKAGIKFNNKPSTAFVSDYHKLVSFLFSEQIESNAKFVAASHKDSSERPPKTKLETVKEIWEKVLPHRELILGGLRVEAKARSGTERYNASEMSDGERVIFYLLGHALAAPVDGIFIVDEPENHIHKAVQIQLWQEIFKVRSDLFFILLTHDVDFAGAQIGSKKIYLKSYENNQWDWEEIESSELPEDLLLEVLGSRRPIAFVEGESGKLDATLYGELLPDFLVIPRGGCSQVIQATKAFRNNHQLHHLTVIGIVDRDRRTQREIDALKGHEIYCLEVAEIENLYCAGGVISEVCSLLRRDPMDVDATKSAIFERLKLEVDKQISLHCLAEVNHALNQLPGSAVGELKIAEELQVLVSGINVTEIYGRISRDFAEIIAQKDYGKLLRIYNRKSLISTVELTLGLRAGEFVPLVHRMLKEQGNNSLAAAFFNSFGEAKTAIEAIRLSR</sequence>
<proteinExistence type="predicted"/>
<comment type="caution">
    <text evidence="3">The sequence shown here is derived from an EMBL/GenBank/DDBJ whole genome shotgun (WGS) entry which is preliminary data.</text>
</comment>
<dbReference type="PANTHER" id="PTHR43581">
    <property type="entry name" value="ATP/GTP PHOSPHATASE"/>
    <property type="match status" value="1"/>
</dbReference>
<dbReference type="InterPro" id="IPR003959">
    <property type="entry name" value="ATPase_AAA_core"/>
</dbReference>
<dbReference type="Gene3D" id="3.40.50.300">
    <property type="entry name" value="P-loop containing nucleotide triphosphate hydrolases"/>
    <property type="match status" value="1"/>
</dbReference>
<accession>A0AAW8D2U2</accession>
<dbReference type="GO" id="GO:0005524">
    <property type="term" value="F:ATP binding"/>
    <property type="evidence" value="ECO:0007669"/>
    <property type="project" value="InterPro"/>
</dbReference>
<evidence type="ECO:0000313" key="3">
    <source>
        <dbReference type="EMBL" id="MDP9896890.1"/>
    </source>
</evidence>
<evidence type="ECO:0000313" key="4">
    <source>
        <dbReference type="Proteomes" id="UP001242045"/>
    </source>
</evidence>
<reference evidence="3" key="1">
    <citation type="submission" date="2023-07" db="EMBL/GenBank/DDBJ databases">
        <title>Sorghum-associated microbial communities from plants grown in Nebraska, USA.</title>
        <authorList>
            <person name="Schachtman D."/>
        </authorList>
    </citation>
    <scope>NUCLEOTIDE SEQUENCE</scope>
    <source>
        <strain evidence="3">DS3754</strain>
    </source>
</reference>
<organism evidence="3 4">
    <name type="scientific">Variovorax boronicumulans</name>
    <dbReference type="NCBI Taxonomy" id="436515"/>
    <lineage>
        <taxon>Bacteria</taxon>
        <taxon>Pseudomonadati</taxon>
        <taxon>Pseudomonadota</taxon>
        <taxon>Betaproteobacteria</taxon>
        <taxon>Burkholderiales</taxon>
        <taxon>Comamonadaceae</taxon>
        <taxon>Variovorax</taxon>
    </lineage>
</organism>
<evidence type="ECO:0000259" key="2">
    <source>
        <dbReference type="Pfam" id="PF14491"/>
    </source>
</evidence>
<dbReference type="InterPro" id="IPR029492">
    <property type="entry name" value="DUF4435"/>
</dbReference>
<dbReference type="SUPFAM" id="SSF52540">
    <property type="entry name" value="P-loop containing nucleoside triphosphate hydrolases"/>
    <property type="match status" value="1"/>
</dbReference>
<dbReference type="PANTHER" id="PTHR43581:SF2">
    <property type="entry name" value="EXCINUCLEASE ATPASE SUBUNIT"/>
    <property type="match status" value="1"/>
</dbReference>
<feature type="domain" description="ATPase AAA-type core" evidence="1">
    <location>
        <begin position="182"/>
        <end position="226"/>
    </location>
</feature>
<dbReference type="InterPro" id="IPR051396">
    <property type="entry name" value="Bact_Antivir_Def_Nuclease"/>
</dbReference>
<dbReference type="InterPro" id="IPR027417">
    <property type="entry name" value="P-loop_NTPase"/>
</dbReference>
<feature type="domain" description="DUF4435" evidence="2">
    <location>
        <begin position="296"/>
        <end position="435"/>
    </location>
</feature>